<dbReference type="EMBL" id="SMKU01000022">
    <property type="protein sequence ID" value="TDD94164.1"/>
    <property type="molecule type" value="Genomic_DNA"/>
</dbReference>
<dbReference type="SUPFAM" id="SSF46894">
    <property type="entry name" value="C-terminal effector domain of the bipartite response regulators"/>
    <property type="match status" value="1"/>
</dbReference>
<evidence type="ECO:0000256" key="1">
    <source>
        <dbReference type="ARBA" id="ARBA00022553"/>
    </source>
</evidence>
<feature type="domain" description="OmpR/PhoB-type" evidence="10">
    <location>
        <begin position="209"/>
        <end position="306"/>
    </location>
</feature>
<evidence type="ECO:0000256" key="6">
    <source>
        <dbReference type="PROSITE-ProRule" id="PRU00169"/>
    </source>
</evidence>
<dbReference type="GO" id="GO:0032993">
    <property type="term" value="C:protein-DNA complex"/>
    <property type="evidence" value="ECO:0007669"/>
    <property type="project" value="TreeGrafter"/>
</dbReference>
<dbReference type="OrthoDB" id="3820102at2"/>
<dbReference type="AlphaFoldDB" id="A0A4R5CAP0"/>
<dbReference type="Gene3D" id="6.10.250.690">
    <property type="match status" value="1"/>
</dbReference>
<evidence type="ECO:0000256" key="3">
    <source>
        <dbReference type="ARBA" id="ARBA00023015"/>
    </source>
</evidence>
<proteinExistence type="predicted"/>
<keyword evidence="3" id="KW-0805">Transcription regulation</keyword>
<feature type="compositionally biased region" description="Basic and acidic residues" evidence="8">
    <location>
        <begin position="66"/>
        <end position="75"/>
    </location>
</feature>
<evidence type="ECO:0000313" key="11">
    <source>
        <dbReference type="EMBL" id="TDD94164.1"/>
    </source>
</evidence>
<sequence>MSDKPTPLRAPLSEHRHPNGGRQGRPNARTKAGSRQPTDERPPTQERAPRRGKKQRVSRNPTSERVPTHGRENQRVSEGGRVLVVDDEANIRDLIEVALRFHGFATVTASTGEAALRQAAVQRPDLVLLDVMLPDVDGFEVCRQLRAGGDQVPVIFLTARDTPSDTVTGLTLGGDDYVTKPFSIEALVARVRAVLRRTALLGTTASADEGVLRVGDLELDEAHWTVRRGGADVDLSPTEFRLLAHLMRNAGKVLSRTQLLESVWGWEHHGNAQVVETYISYLRRKLDPLGTPLIHTQRGVGYALRP</sequence>
<evidence type="ECO:0000256" key="7">
    <source>
        <dbReference type="PROSITE-ProRule" id="PRU01091"/>
    </source>
</evidence>
<dbReference type="GO" id="GO:0005829">
    <property type="term" value="C:cytosol"/>
    <property type="evidence" value="ECO:0007669"/>
    <property type="project" value="TreeGrafter"/>
</dbReference>
<feature type="DNA-binding region" description="OmpR/PhoB-type" evidence="7">
    <location>
        <begin position="209"/>
        <end position="306"/>
    </location>
</feature>
<dbReference type="PANTHER" id="PTHR48111">
    <property type="entry name" value="REGULATOR OF RPOS"/>
    <property type="match status" value="1"/>
</dbReference>
<evidence type="ECO:0000256" key="8">
    <source>
        <dbReference type="SAM" id="MobiDB-lite"/>
    </source>
</evidence>
<gene>
    <name evidence="11" type="ORF">E1298_07625</name>
</gene>
<evidence type="ECO:0000256" key="2">
    <source>
        <dbReference type="ARBA" id="ARBA00023012"/>
    </source>
</evidence>
<evidence type="ECO:0000259" key="10">
    <source>
        <dbReference type="PROSITE" id="PS51755"/>
    </source>
</evidence>
<evidence type="ECO:0000259" key="9">
    <source>
        <dbReference type="PROSITE" id="PS50110"/>
    </source>
</evidence>
<feature type="modified residue" description="4-aspartylphosphate" evidence="6">
    <location>
        <position position="130"/>
    </location>
</feature>
<dbReference type="SMART" id="SM00862">
    <property type="entry name" value="Trans_reg_C"/>
    <property type="match status" value="1"/>
</dbReference>
<dbReference type="SUPFAM" id="SSF52172">
    <property type="entry name" value="CheY-like"/>
    <property type="match status" value="1"/>
</dbReference>
<keyword evidence="2" id="KW-0902">Two-component regulatory system</keyword>
<dbReference type="SMART" id="SM00448">
    <property type="entry name" value="REC"/>
    <property type="match status" value="1"/>
</dbReference>
<keyword evidence="1 6" id="KW-0597">Phosphoprotein</keyword>
<evidence type="ECO:0000256" key="5">
    <source>
        <dbReference type="ARBA" id="ARBA00023163"/>
    </source>
</evidence>
<dbReference type="InterPro" id="IPR001789">
    <property type="entry name" value="Sig_transdc_resp-reg_receiver"/>
</dbReference>
<keyword evidence="4 7" id="KW-0238">DNA-binding</keyword>
<dbReference type="FunFam" id="1.10.10.10:FF:000005">
    <property type="entry name" value="Two-component system response regulator"/>
    <property type="match status" value="1"/>
</dbReference>
<dbReference type="InterPro" id="IPR001867">
    <property type="entry name" value="OmpR/PhoB-type_DNA-bd"/>
</dbReference>
<dbReference type="PROSITE" id="PS50110">
    <property type="entry name" value="RESPONSE_REGULATORY"/>
    <property type="match status" value="1"/>
</dbReference>
<name>A0A4R5CAP0_9ACTN</name>
<protein>
    <submittedName>
        <fullName evidence="11">Response regulator transcription factor</fullName>
    </submittedName>
</protein>
<dbReference type="PROSITE" id="PS51755">
    <property type="entry name" value="OMPR_PHOB"/>
    <property type="match status" value="1"/>
</dbReference>
<evidence type="ECO:0000313" key="12">
    <source>
        <dbReference type="Proteomes" id="UP000294513"/>
    </source>
</evidence>
<dbReference type="Proteomes" id="UP000294513">
    <property type="component" value="Unassembled WGS sequence"/>
</dbReference>
<organism evidence="11 12">
    <name type="scientific">Actinomadura rubrisoli</name>
    <dbReference type="NCBI Taxonomy" id="2530368"/>
    <lineage>
        <taxon>Bacteria</taxon>
        <taxon>Bacillati</taxon>
        <taxon>Actinomycetota</taxon>
        <taxon>Actinomycetes</taxon>
        <taxon>Streptosporangiales</taxon>
        <taxon>Thermomonosporaceae</taxon>
        <taxon>Actinomadura</taxon>
    </lineage>
</organism>
<dbReference type="InterPro" id="IPR036388">
    <property type="entry name" value="WH-like_DNA-bd_sf"/>
</dbReference>
<dbReference type="PANTHER" id="PTHR48111:SF28">
    <property type="entry name" value="TRANSCRIPTIONAL REGULATORY PROTEIN TCRX-RELATED"/>
    <property type="match status" value="1"/>
</dbReference>
<dbReference type="GO" id="GO:0000156">
    <property type="term" value="F:phosphorelay response regulator activity"/>
    <property type="evidence" value="ECO:0007669"/>
    <property type="project" value="TreeGrafter"/>
</dbReference>
<dbReference type="InterPro" id="IPR011006">
    <property type="entry name" value="CheY-like_superfamily"/>
</dbReference>
<evidence type="ECO:0000256" key="4">
    <source>
        <dbReference type="ARBA" id="ARBA00023125"/>
    </source>
</evidence>
<reference evidence="11 12" key="1">
    <citation type="submission" date="2019-03" db="EMBL/GenBank/DDBJ databases">
        <title>Draft genome sequences of novel Actinobacteria.</title>
        <authorList>
            <person name="Sahin N."/>
            <person name="Ay H."/>
            <person name="Saygin H."/>
        </authorList>
    </citation>
    <scope>NUCLEOTIDE SEQUENCE [LARGE SCALE GENOMIC DNA]</scope>
    <source>
        <strain evidence="11 12">H3C3</strain>
    </source>
</reference>
<feature type="compositionally biased region" description="Basic and acidic residues" evidence="8">
    <location>
        <begin position="37"/>
        <end position="49"/>
    </location>
</feature>
<comment type="caution">
    <text evidence="11">The sequence shown here is derived from an EMBL/GenBank/DDBJ whole genome shotgun (WGS) entry which is preliminary data.</text>
</comment>
<dbReference type="Pfam" id="PF00072">
    <property type="entry name" value="Response_reg"/>
    <property type="match status" value="1"/>
</dbReference>
<dbReference type="Gene3D" id="1.10.10.10">
    <property type="entry name" value="Winged helix-like DNA-binding domain superfamily/Winged helix DNA-binding domain"/>
    <property type="match status" value="1"/>
</dbReference>
<dbReference type="CDD" id="cd00383">
    <property type="entry name" value="trans_reg_C"/>
    <property type="match status" value="1"/>
</dbReference>
<dbReference type="FunFam" id="3.40.50.2300:FF:000001">
    <property type="entry name" value="DNA-binding response regulator PhoB"/>
    <property type="match status" value="1"/>
</dbReference>
<dbReference type="GO" id="GO:0000976">
    <property type="term" value="F:transcription cis-regulatory region binding"/>
    <property type="evidence" value="ECO:0007669"/>
    <property type="project" value="TreeGrafter"/>
</dbReference>
<dbReference type="Pfam" id="PF00486">
    <property type="entry name" value="Trans_reg_C"/>
    <property type="match status" value="1"/>
</dbReference>
<feature type="region of interest" description="Disordered" evidence="8">
    <location>
        <begin position="1"/>
        <end position="79"/>
    </location>
</feature>
<feature type="domain" description="Response regulatory" evidence="9">
    <location>
        <begin position="81"/>
        <end position="195"/>
    </location>
</feature>
<keyword evidence="12" id="KW-1185">Reference proteome</keyword>
<keyword evidence="5" id="KW-0804">Transcription</keyword>
<dbReference type="Gene3D" id="3.40.50.2300">
    <property type="match status" value="1"/>
</dbReference>
<dbReference type="GO" id="GO:0006355">
    <property type="term" value="P:regulation of DNA-templated transcription"/>
    <property type="evidence" value="ECO:0007669"/>
    <property type="project" value="InterPro"/>
</dbReference>
<dbReference type="InterPro" id="IPR039420">
    <property type="entry name" value="WalR-like"/>
</dbReference>
<accession>A0A4R5CAP0</accession>
<dbReference type="InterPro" id="IPR016032">
    <property type="entry name" value="Sig_transdc_resp-reg_C-effctor"/>
</dbReference>